<keyword evidence="12" id="KW-1185">Reference proteome</keyword>
<evidence type="ECO:0000256" key="7">
    <source>
        <dbReference type="ARBA" id="ARBA00022989"/>
    </source>
</evidence>
<dbReference type="EMBL" id="SDMP01000017">
    <property type="protein sequence ID" value="RYR00098.1"/>
    <property type="molecule type" value="Genomic_DNA"/>
</dbReference>
<comment type="caution">
    <text evidence="11">The sequence shown here is derived from an EMBL/GenBank/DDBJ whole genome shotgun (WGS) entry which is preliminary data.</text>
</comment>
<dbReference type="Proteomes" id="UP000289738">
    <property type="component" value="Chromosome B07"/>
</dbReference>
<dbReference type="Pfam" id="PF00584">
    <property type="entry name" value="SecE"/>
    <property type="match status" value="1"/>
</dbReference>
<evidence type="ECO:0000313" key="12">
    <source>
        <dbReference type="Proteomes" id="UP000289738"/>
    </source>
</evidence>
<dbReference type="InterPro" id="IPR001901">
    <property type="entry name" value="Translocase_SecE/Sec61-g"/>
</dbReference>
<dbReference type="HAMAP" id="MF_00422">
    <property type="entry name" value="SecE"/>
    <property type="match status" value="1"/>
</dbReference>
<keyword evidence="9 10" id="KW-0472">Membrane</keyword>
<sequence>MFLFSDAVAVVNLDPSSLLLMMVSQTVILDAGEGHRSCYSGSDAICPCPGSPLSSVLLLLLVAPTIDAIDSVFEPLKGFSKDSVRLIKRCHKPDDKEYYKVTVSTEIGIMVMGFIGFFVKLIFIPINNIIVRSG</sequence>
<comment type="subcellular location">
    <subcellularLocation>
        <location evidence="1">Endoplasmic reticulum membrane</location>
        <topology evidence="1">Single-pass membrane protein</topology>
    </subcellularLocation>
</comment>
<keyword evidence="8" id="KW-0811">Translocation</keyword>
<dbReference type="GO" id="GO:0008320">
    <property type="term" value="F:protein transmembrane transporter activity"/>
    <property type="evidence" value="ECO:0007669"/>
    <property type="project" value="InterPro"/>
</dbReference>
<evidence type="ECO:0008006" key="13">
    <source>
        <dbReference type="Google" id="ProtNLM"/>
    </source>
</evidence>
<dbReference type="InterPro" id="IPR008158">
    <property type="entry name" value="Translocase_Sec61-g"/>
</dbReference>
<dbReference type="PANTHER" id="PTHR12309">
    <property type="entry name" value="SEC61 GAMMA SUBUNIT"/>
    <property type="match status" value="1"/>
</dbReference>
<dbReference type="GO" id="GO:0006886">
    <property type="term" value="P:intracellular protein transport"/>
    <property type="evidence" value="ECO:0007669"/>
    <property type="project" value="InterPro"/>
</dbReference>
<dbReference type="SUPFAM" id="SSF103456">
    <property type="entry name" value="Preprotein translocase SecE subunit"/>
    <property type="match status" value="1"/>
</dbReference>
<dbReference type="AlphaFoldDB" id="A0A444YDU8"/>
<keyword evidence="4 10" id="KW-0812">Transmembrane</keyword>
<keyword evidence="6" id="KW-0653">Protein transport</keyword>
<evidence type="ECO:0000256" key="2">
    <source>
        <dbReference type="ARBA" id="ARBA00008274"/>
    </source>
</evidence>
<comment type="similarity">
    <text evidence="2">Belongs to the SecE/SEC61-gamma family.</text>
</comment>
<evidence type="ECO:0000256" key="8">
    <source>
        <dbReference type="ARBA" id="ARBA00023010"/>
    </source>
</evidence>
<evidence type="ECO:0000256" key="1">
    <source>
        <dbReference type="ARBA" id="ARBA00004389"/>
    </source>
</evidence>
<dbReference type="Gene3D" id="1.20.5.820">
    <property type="entry name" value="Preprotein translocase SecE subunit"/>
    <property type="match status" value="1"/>
</dbReference>
<keyword evidence="7 10" id="KW-1133">Transmembrane helix</keyword>
<protein>
    <recommendedName>
        <fullName evidence="13">Protein transport protein Sec61 subunit gamma</fullName>
    </recommendedName>
</protein>
<organism evidence="11 12">
    <name type="scientific">Arachis hypogaea</name>
    <name type="common">Peanut</name>
    <dbReference type="NCBI Taxonomy" id="3818"/>
    <lineage>
        <taxon>Eukaryota</taxon>
        <taxon>Viridiplantae</taxon>
        <taxon>Streptophyta</taxon>
        <taxon>Embryophyta</taxon>
        <taxon>Tracheophyta</taxon>
        <taxon>Spermatophyta</taxon>
        <taxon>Magnoliopsida</taxon>
        <taxon>eudicotyledons</taxon>
        <taxon>Gunneridae</taxon>
        <taxon>Pentapetalae</taxon>
        <taxon>rosids</taxon>
        <taxon>fabids</taxon>
        <taxon>Fabales</taxon>
        <taxon>Fabaceae</taxon>
        <taxon>Papilionoideae</taxon>
        <taxon>50 kb inversion clade</taxon>
        <taxon>dalbergioids sensu lato</taxon>
        <taxon>Dalbergieae</taxon>
        <taxon>Pterocarpus clade</taxon>
        <taxon>Arachis</taxon>
    </lineage>
</organism>
<dbReference type="GO" id="GO:0006605">
    <property type="term" value="P:protein targeting"/>
    <property type="evidence" value="ECO:0007669"/>
    <property type="project" value="InterPro"/>
</dbReference>
<reference evidence="11 12" key="1">
    <citation type="submission" date="2019-01" db="EMBL/GenBank/DDBJ databases">
        <title>Sequencing of cultivated peanut Arachis hypogaea provides insights into genome evolution and oil improvement.</title>
        <authorList>
            <person name="Chen X."/>
        </authorList>
    </citation>
    <scope>NUCLEOTIDE SEQUENCE [LARGE SCALE GENOMIC DNA]</scope>
    <source>
        <strain evidence="12">cv. Fuhuasheng</strain>
        <tissue evidence="11">Leaves</tissue>
    </source>
</reference>
<evidence type="ECO:0000256" key="10">
    <source>
        <dbReference type="SAM" id="Phobius"/>
    </source>
</evidence>
<evidence type="ECO:0000256" key="6">
    <source>
        <dbReference type="ARBA" id="ARBA00022927"/>
    </source>
</evidence>
<accession>A0A444YDU8</accession>
<proteinExistence type="inferred from homology"/>
<evidence type="ECO:0000256" key="9">
    <source>
        <dbReference type="ARBA" id="ARBA00023136"/>
    </source>
</evidence>
<dbReference type="STRING" id="3818.A0A444YDU8"/>
<dbReference type="NCBIfam" id="TIGR00327">
    <property type="entry name" value="secE_euk_arch"/>
    <property type="match status" value="1"/>
</dbReference>
<gene>
    <name evidence="11" type="ORF">Ahy_B07g088158</name>
</gene>
<evidence type="ECO:0000256" key="5">
    <source>
        <dbReference type="ARBA" id="ARBA00022824"/>
    </source>
</evidence>
<evidence type="ECO:0000256" key="3">
    <source>
        <dbReference type="ARBA" id="ARBA00022448"/>
    </source>
</evidence>
<name>A0A444YDU8_ARAHY</name>
<evidence type="ECO:0000256" key="4">
    <source>
        <dbReference type="ARBA" id="ARBA00022692"/>
    </source>
</evidence>
<evidence type="ECO:0000313" key="11">
    <source>
        <dbReference type="EMBL" id="RYR00098.1"/>
    </source>
</evidence>
<keyword evidence="3" id="KW-0813">Transport</keyword>
<keyword evidence="5" id="KW-0256">Endoplasmic reticulum</keyword>
<dbReference type="GO" id="GO:0005789">
    <property type="term" value="C:endoplasmic reticulum membrane"/>
    <property type="evidence" value="ECO:0007669"/>
    <property type="project" value="UniProtKB-SubCell"/>
</dbReference>
<dbReference type="InterPro" id="IPR023391">
    <property type="entry name" value="Prot_translocase_SecE_dom_sf"/>
</dbReference>
<feature type="transmembrane region" description="Helical" evidence="10">
    <location>
        <begin position="107"/>
        <end position="131"/>
    </location>
</feature>